<evidence type="ECO:0000256" key="2">
    <source>
        <dbReference type="ARBA" id="ARBA00022692"/>
    </source>
</evidence>
<keyword evidence="3 6" id="KW-1133">Transmembrane helix</keyword>
<dbReference type="InterPro" id="IPR050598">
    <property type="entry name" value="AminoAcid_Transporter"/>
</dbReference>
<feature type="transmembrane region" description="Helical" evidence="6">
    <location>
        <begin position="368"/>
        <end position="389"/>
    </location>
</feature>
<dbReference type="OrthoDB" id="5982228at2759"/>
<sequence>MSKRFSDLLFPPGHELRRLRRPKSDSSVRSRSVPDIRGGVRNHDDVRASPLICAQDYEDSNAVVPVQIDDPEEISQLDGIGHDAATAEEKTCDKLAGTAHSSDATEGDAILLSMQRSHSRRGSDGQSDAETIVPRRNLTVLDVASLILNKMVGTGIFTTPGAVLAYTRSKPISLVLWLVGGIFTLLFILVYLEFGSALPFNGGELIYLDEVYPTPELLSTILFAAFFLCLGNSYGNAVTFSKQTILASDPSATKMSDLDTRLVRFIAVAVLSVVCLLHYFSNRFGLFMNKLFAIFKTVLLLTVFIAGMKASTKDESGLADFGKTHGKRSAGDGLSAMVLIFYAYQGWENANYVAGEIRAPSKTLRRGALLAVGLVTCLYLLVTAAYFVACDYATITDNDTDLGIAILFAPRAFGSSLGLKVCIALSAFGNLLAVTFTSSKVKQAIAVQRIIPFYKFFQKDINTPKGALVLHWLSSTLLIIFCPVSADGYTFAVGLFTYGHIIVGTTVALGLYRLKARMRQTWPGWQPTIFTNKLVRWTLPLLFLVGNLMILILGAKPRSPGKISRFWWPATFFLIIAGGVLYWACLVATQIKIRHLGKETTIGEVIGFEVKIYNETDERVPANMQEAIVQSRLDGSRRRVGYQFSGIFAKAGKWYRRTADNISRFLF</sequence>
<dbReference type="HOGENOM" id="CLU_013661_3_0_1"/>
<feature type="transmembrane region" description="Helical" evidence="6">
    <location>
        <begin position="286"/>
        <end position="306"/>
    </location>
</feature>
<feature type="transmembrane region" description="Helical" evidence="6">
    <location>
        <begin position="417"/>
        <end position="436"/>
    </location>
</feature>
<comment type="subcellular location">
    <subcellularLocation>
        <location evidence="1">Membrane</location>
        <topology evidence="1">Multi-pass membrane protein</topology>
    </subcellularLocation>
</comment>
<evidence type="ECO:0000256" key="1">
    <source>
        <dbReference type="ARBA" id="ARBA00004141"/>
    </source>
</evidence>
<dbReference type="EMBL" id="KN847320">
    <property type="protein sequence ID" value="KIW54423.1"/>
    <property type="molecule type" value="Genomic_DNA"/>
</dbReference>
<feature type="transmembrane region" description="Helical" evidence="6">
    <location>
        <begin position="174"/>
        <end position="192"/>
    </location>
</feature>
<dbReference type="AlphaFoldDB" id="A0A0D2EG49"/>
<feature type="compositionally biased region" description="Basic and acidic residues" evidence="5">
    <location>
        <begin position="22"/>
        <end position="34"/>
    </location>
</feature>
<dbReference type="PANTHER" id="PTHR11785:SF382">
    <property type="entry name" value="LOW-AFFINITY METHIONINE PERMEASE"/>
    <property type="match status" value="1"/>
</dbReference>
<protein>
    <recommendedName>
        <fullName evidence="9">Amino acid permease/ SLC12A domain-containing protein</fullName>
    </recommendedName>
</protein>
<feature type="transmembrane region" description="Helical" evidence="6">
    <location>
        <begin position="262"/>
        <end position="280"/>
    </location>
</feature>
<feature type="transmembrane region" description="Helical" evidence="6">
    <location>
        <begin position="467"/>
        <end position="486"/>
    </location>
</feature>
<accession>A0A0D2EG49</accession>
<gene>
    <name evidence="7" type="ORF">PV05_06783</name>
</gene>
<organism evidence="7 8">
    <name type="scientific">Exophiala xenobiotica</name>
    <dbReference type="NCBI Taxonomy" id="348802"/>
    <lineage>
        <taxon>Eukaryota</taxon>
        <taxon>Fungi</taxon>
        <taxon>Dikarya</taxon>
        <taxon>Ascomycota</taxon>
        <taxon>Pezizomycotina</taxon>
        <taxon>Eurotiomycetes</taxon>
        <taxon>Chaetothyriomycetidae</taxon>
        <taxon>Chaetothyriales</taxon>
        <taxon>Herpotrichiellaceae</taxon>
        <taxon>Exophiala</taxon>
    </lineage>
</organism>
<evidence type="ECO:0008006" key="9">
    <source>
        <dbReference type="Google" id="ProtNLM"/>
    </source>
</evidence>
<proteinExistence type="predicted"/>
<dbReference type="GO" id="GO:0016020">
    <property type="term" value="C:membrane"/>
    <property type="evidence" value="ECO:0007669"/>
    <property type="project" value="UniProtKB-SubCell"/>
</dbReference>
<dbReference type="Proteomes" id="UP000054342">
    <property type="component" value="Unassembled WGS sequence"/>
</dbReference>
<keyword evidence="2 6" id="KW-0812">Transmembrane</keyword>
<feature type="region of interest" description="Disordered" evidence="5">
    <location>
        <begin position="19"/>
        <end position="42"/>
    </location>
</feature>
<evidence type="ECO:0000256" key="4">
    <source>
        <dbReference type="ARBA" id="ARBA00023136"/>
    </source>
</evidence>
<dbReference type="Pfam" id="PF13520">
    <property type="entry name" value="AA_permease_2"/>
    <property type="match status" value="1"/>
</dbReference>
<dbReference type="Gene3D" id="1.20.1740.10">
    <property type="entry name" value="Amino acid/polyamine transporter I"/>
    <property type="match status" value="1"/>
</dbReference>
<keyword evidence="8" id="KW-1185">Reference proteome</keyword>
<dbReference type="PANTHER" id="PTHR11785">
    <property type="entry name" value="AMINO ACID TRANSPORTER"/>
    <property type="match status" value="1"/>
</dbReference>
<feature type="transmembrane region" description="Helical" evidence="6">
    <location>
        <begin position="492"/>
        <end position="514"/>
    </location>
</feature>
<evidence type="ECO:0000256" key="5">
    <source>
        <dbReference type="SAM" id="MobiDB-lite"/>
    </source>
</evidence>
<name>A0A0D2EG49_9EURO</name>
<dbReference type="GO" id="GO:0015179">
    <property type="term" value="F:L-amino acid transmembrane transporter activity"/>
    <property type="evidence" value="ECO:0007669"/>
    <property type="project" value="TreeGrafter"/>
</dbReference>
<dbReference type="RefSeq" id="XP_013315007.1">
    <property type="nucleotide sequence ID" value="XM_013459553.1"/>
</dbReference>
<feature type="transmembrane region" description="Helical" evidence="6">
    <location>
        <begin position="566"/>
        <end position="588"/>
    </location>
</feature>
<evidence type="ECO:0000256" key="6">
    <source>
        <dbReference type="SAM" id="Phobius"/>
    </source>
</evidence>
<evidence type="ECO:0000313" key="8">
    <source>
        <dbReference type="Proteomes" id="UP000054342"/>
    </source>
</evidence>
<evidence type="ECO:0000256" key="3">
    <source>
        <dbReference type="ARBA" id="ARBA00022989"/>
    </source>
</evidence>
<reference evidence="7 8" key="1">
    <citation type="submission" date="2015-01" db="EMBL/GenBank/DDBJ databases">
        <title>The Genome Sequence of Exophiala xenobiotica CBS118157.</title>
        <authorList>
            <consortium name="The Broad Institute Genomics Platform"/>
            <person name="Cuomo C."/>
            <person name="de Hoog S."/>
            <person name="Gorbushina A."/>
            <person name="Stielow B."/>
            <person name="Teixiera M."/>
            <person name="Abouelleil A."/>
            <person name="Chapman S.B."/>
            <person name="Priest M."/>
            <person name="Young S.K."/>
            <person name="Wortman J."/>
            <person name="Nusbaum C."/>
            <person name="Birren B."/>
        </authorList>
    </citation>
    <scope>NUCLEOTIDE SEQUENCE [LARGE SCALE GENOMIC DNA]</scope>
    <source>
        <strain evidence="7 8">CBS 118157</strain>
    </source>
</reference>
<dbReference type="STRING" id="348802.A0A0D2EG49"/>
<evidence type="ECO:0000313" key="7">
    <source>
        <dbReference type="EMBL" id="KIW54423.1"/>
    </source>
</evidence>
<dbReference type="GeneID" id="25328691"/>
<feature type="transmembrane region" description="Helical" evidence="6">
    <location>
        <begin position="534"/>
        <end position="554"/>
    </location>
</feature>
<dbReference type="InterPro" id="IPR002293">
    <property type="entry name" value="AA/rel_permease1"/>
</dbReference>
<feature type="transmembrane region" description="Helical" evidence="6">
    <location>
        <begin position="217"/>
        <end position="241"/>
    </location>
</feature>
<keyword evidence="4 6" id="KW-0472">Membrane</keyword>